<dbReference type="RefSeq" id="WP_004563931.1">
    <property type="nucleotide sequence ID" value="NZ_AFMN01000002.1"/>
</dbReference>
<reference evidence="1 2" key="1">
    <citation type="journal article" date="2011" name="J. Bacteriol.">
        <title>Genome Sequence of Lactobacillus salivarius NIAS840, Isolated from Chicken Intestine.</title>
        <authorList>
            <person name="Ham J.S."/>
            <person name="Kim H.W."/>
            <person name="Seol K.H."/>
            <person name="Jang A."/>
            <person name="Jeong S.G."/>
            <person name="Oh M.H."/>
            <person name="Kim D.H."/>
            <person name="Kang D.K."/>
            <person name="Kim G.B."/>
            <person name="Cha C.J."/>
        </authorList>
    </citation>
    <scope>NUCLEOTIDE SEQUENCE [LARGE SCALE GENOMIC DNA]</scope>
    <source>
        <strain evidence="1 2">NIAS840</strain>
    </source>
</reference>
<gene>
    <name evidence="1" type="ORF">NIAS840_01665</name>
</gene>
<dbReference type="EMBL" id="AFMN01000002">
    <property type="protein sequence ID" value="EGL98234.1"/>
    <property type="molecule type" value="Genomic_DNA"/>
</dbReference>
<evidence type="ECO:0000313" key="2">
    <source>
        <dbReference type="Proteomes" id="UP000006227"/>
    </source>
</evidence>
<evidence type="ECO:0000313" key="1">
    <source>
        <dbReference type="EMBL" id="EGL98234.1"/>
    </source>
</evidence>
<organism evidence="1 2">
    <name type="scientific">Ligilactobacillus salivarius NIAS840</name>
    <dbReference type="NCBI Taxonomy" id="1029822"/>
    <lineage>
        <taxon>Bacteria</taxon>
        <taxon>Bacillati</taxon>
        <taxon>Bacillota</taxon>
        <taxon>Bacilli</taxon>
        <taxon>Lactobacillales</taxon>
        <taxon>Lactobacillaceae</taxon>
        <taxon>Ligilactobacillus</taxon>
    </lineage>
</organism>
<dbReference type="PATRIC" id="fig|1029822.3.peg.1661"/>
<sequence>MEKNERLAVSEIIEDLTEVLHTITGETWKYYFGDNYNSTDFKNTMDNIDGTVTTLRKSIDRLAELSNK</sequence>
<proteinExistence type="predicted"/>
<name>F5VFU5_9LACO</name>
<dbReference type="AlphaFoldDB" id="F5VFU5"/>
<accession>F5VFU5</accession>
<dbReference type="Proteomes" id="UP000006227">
    <property type="component" value="Unassembled WGS sequence"/>
</dbReference>
<protein>
    <submittedName>
        <fullName evidence="1">Uncharacterized protein</fullName>
    </submittedName>
</protein>
<comment type="caution">
    <text evidence="1">The sequence shown here is derived from an EMBL/GenBank/DDBJ whole genome shotgun (WGS) entry which is preliminary data.</text>
</comment>